<gene>
    <name evidence="2" type="ORF">SAMN05216186_11495</name>
</gene>
<dbReference type="EMBL" id="FNFD01000014">
    <property type="protein sequence ID" value="SDL07467.1"/>
    <property type="molecule type" value="Genomic_DNA"/>
</dbReference>
<dbReference type="RefSeq" id="WP_084337951.1">
    <property type="nucleotide sequence ID" value="NZ_FNFD01000014.1"/>
</dbReference>
<evidence type="ECO:0000313" key="2">
    <source>
        <dbReference type="EMBL" id="SDL07467.1"/>
    </source>
</evidence>
<feature type="chain" id="PRO_5011472627" description="DUF2931 family protein" evidence="1">
    <location>
        <begin position="21"/>
        <end position="216"/>
    </location>
</feature>
<organism evidence="2 3">
    <name type="scientific">Pseudomonas indica</name>
    <dbReference type="NCBI Taxonomy" id="137658"/>
    <lineage>
        <taxon>Bacteria</taxon>
        <taxon>Pseudomonadati</taxon>
        <taxon>Pseudomonadota</taxon>
        <taxon>Gammaproteobacteria</taxon>
        <taxon>Pseudomonadales</taxon>
        <taxon>Pseudomonadaceae</taxon>
        <taxon>Pseudomonas</taxon>
    </lineage>
</organism>
<feature type="signal peptide" evidence="1">
    <location>
        <begin position="1"/>
        <end position="20"/>
    </location>
</feature>
<reference evidence="2 3" key="1">
    <citation type="submission" date="2016-10" db="EMBL/GenBank/DDBJ databases">
        <authorList>
            <person name="de Groot N.N."/>
        </authorList>
    </citation>
    <scope>NUCLEOTIDE SEQUENCE [LARGE SCALE GENOMIC DNA]</scope>
    <source>
        <strain evidence="2 3">JCM 21544</strain>
    </source>
</reference>
<proteinExistence type="predicted"/>
<name>A0A1G9H3E9_9PSED</name>
<keyword evidence="1" id="KW-0732">Signal</keyword>
<dbReference type="STRING" id="137658.SAMN05216186_11495"/>
<dbReference type="Proteomes" id="UP000198706">
    <property type="component" value="Unassembled WGS sequence"/>
</dbReference>
<protein>
    <recommendedName>
        <fullName evidence="4">DUF2931 family protein</fullName>
    </recommendedName>
</protein>
<dbReference type="Pfam" id="PF11153">
    <property type="entry name" value="DUF2931"/>
    <property type="match status" value="1"/>
</dbReference>
<dbReference type="InterPro" id="IPR021326">
    <property type="entry name" value="DUF2931"/>
</dbReference>
<evidence type="ECO:0008006" key="4">
    <source>
        <dbReference type="Google" id="ProtNLM"/>
    </source>
</evidence>
<dbReference type="AlphaFoldDB" id="A0A1G9H3E9"/>
<accession>A0A1G9H3E9</accession>
<keyword evidence="3" id="KW-1185">Reference proteome</keyword>
<evidence type="ECO:0000313" key="3">
    <source>
        <dbReference type="Proteomes" id="UP000198706"/>
    </source>
</evidence>
<evidence type="ECO:0000256" key="1">
    <source>
        <dbReference type="SAM" id="SignalP"/>
    </source>
</evidence>
<sequence>MKRLRIALLALLAGCQAAPAPHPSLKAPPDWWQLGFTVPDCMDAWVEWAATEDIQGQMFNRIGSGLPAYNCPGNNSTEVARGWQGPGVGGRQVPGADLPKRIYVRWQSIVERKTYRAWIEIPEQARTLMRASQTQTCPNDPDFGIPGISIHLGLAPGGAIVVWVRDPCLKPIEVARDQAEEEPLGPHQGESKGHYYPQKEASKRYIERFGIPYGSW</sequence>